<reference evidence="2" key="1">
    <citation type="journal article" date="2018" name="Nat. Microbiol.">
        <title>Leveraging single-cell genomics to expand the fungal tree of life.</title>
        <authorList>
            <person name="Ahrendt S.R."/>
            <person name="Quandt C.A."/>
            <person name="Ciobanu D."/>
            <person name="Clum A."/>
            <person name="Salamov A."/>
            <person name="Andreopoulos B."/>
            <person name="Cheng J.F."/>
            <person name="Woyke T."/>
            <person name="Pelin A."/>
            <person name="Henrissat B."/>
            <person name="Reynolds N.K."/>
            <person name="Benny G.L."/>
            <person name="Smith M.E."/>
            <person name="James T.Y."/>
            <person name="Grigoriev I.V."/>
        </authorList>
    </citation>
    <scope>NUCLEOTIDE SEQUENCE [LARGE SCALE GENOMIC DNA]</scope>
    <source>
        <strain evidence="2">ATCC 52028</strain>
    </source>
</reference>
<organism evidence="1 2">
    <name type="scientific">Caulochytrium protostelioides</name>
    <dbReference type="NCBI Taxonomy" id="1555241"/>
    <lineage>
        <taxon>Eukaryota</taxon>
        <taxon>Fungi</taxon>
        <taxon>Fungi incertae sedis</taxon>
        <taxon>Chytridiomycota</taxon>
        <taxon>Chytridiomycota incertae sedis</taxon>
        <taxon>Chytridiomycetes</taxon>
        <taxon>Caulochytriales</taxon>
        <taxon>Caulochytriaceae</taxon>
        <taxon>Caulochytrium</taxon>
    </lineage>
</organism>
<feature type="non-terminal residue" evidence="1">
    <location>
        <position position="1"/>
    </location>
</feature>
<accession>A0A4P9XAL5</accession>
<proteinExistence type="predicted"/>
<dbReference type="Proteomes" id="UP000274922">
    <property type="component" value="Unassembled WGS sequence"/>
</dbReference>
<keyword evidence="2" id="KW-1185">Reference proteome</keyword>
<dbReference type="AlphaFoldDB" id="A0A4P9XAL5"/>
<gene>
    <name evidence="1" type="ORF">CXG81DRAFT_4422</name>
</gene>
<evidence type="ECO:0000313" key="2">
    <source>
        <dbReference type="Proteomes" id="UP000274922"/>
    </source>
</evidence>
<protein>
    <submittedName>
        <fullName evidence="1">Uncharacterized protein</fullName>
    </submittedName>
</protein>
<dbReference type="EMBL" id="ML014144">
    <property type="protein sequence ID" value="RKP02414.1"/>
    <property type="molecule type" value="Genomic_DNA"/>
</dbReference>
<evidence type="ECO:0000313" key="1">
    <source>
        <dbReference type="EMBL" id="RKP02414.1"/>
    </source>
</evidence>
<sequence>DDEDLWDSDPLFTNVASEKDIRWGRQHPGVDLSQAQPQAQLDMAKLRAQVIANHQEKNAGSFSN</sequence>
<name>A0A4P9XAL5_9FUNG</name>
<feature type="non-terminal residue" evidence="1">
    <location>
        <position position="64"/>
    </location>
</feature>